<feature type="transmembrane region" description="Helical" evidence="1">
    <location>
        <begin position="13"/>
        <end position="29"/>
    </location>
</feature>
<sequence>MTLEALFEWFKEQVQYVLFFTLIVVLIVTGYRRAWIAMIGSLIGLAFIGVFVFNPDVIRPVSEWLGEKLNLGKR</sequence>
<proteinExistence type="predicted"/>
<reference evidence="2 3" key="1">
    <citation type="submission" date="2018-03" db="EMBL/GenBank/DDBJ databases">
        <title>Genomic Encyclopedia of Archaeal and Bacterial Type Strains, Phase II (KMG-II): from individual species to whole genera.</title>
        <authorList>
            <person name="Goeker M."/>
        </authorList>
    </citation>
    <scope>NUCLEOTIDE SEQUENCE [LARGE SCALE GENOMIC DNA]</scope>
    <source>
        <strain evidence="2 3">DSM 44946</strain>
    </source>
</reference>
<gene>
    <name evidence="2" type="ORF">CLV97_110106</name>
</gene>
<keyword evidence="1" id="KW-0472">Membrane</keyword>
<dbReference type="OrthoDB" id="2933571at2"/>
<organism evidence="2 3">
    <name type="scientific">Planifilum fimeticola</name>
    <dbReference type="NCBI Taxonomy" id="201975"/>
    <lineage>
        <taxon>Bacteria</taxon>
        <taxon>Bacillati</taxon>
        <taxon>Bacillota</taxon>
        <taxon>Bacilli</taxon>
        <taxon>Bacillales</taxon>
        <taxon>Thermoactinomycetaceae</taxon>
        <taxon>Planifilum</taxon>
    </lineage>
</organism>
<dbReference type="RefSeq" id="WP_146130438.1">
    <property type="nucleotide sequence ID" value="NZ_PVNE01000010.1"/>
</dbReference>
<evidence type="ECO:0000313" key="3">
    <source>
        <dbReference type="Proteomes" id="UP000237797"/>
    </source>
</evidence>
<dbReference type="Proteomes" id="UP000237797">
    <property type="component" value="Unassembled WGS sequence"/>
</dbReference>
<name>A0A2T0LFD0_9BACL</name>
<keyword evidence="1" id="KW-0812">Transmembrane</keyword>
<evidence type="ECO:0000313" key="2">
    <source>
        <dbReference type="EMBL" id="PRX40914.1"/>
    </source>
</evidence>
<dbReference type="AlphaFoldDB" id="A0A2T0LFD0"/>
<feature type="transmembrane region" description="Helical" evidence="1">
    <location>
        <begin position="34"/>
        <end position="53"/>
    </location>
</feature>
<protein>
    <submittedName>
        <fullName evidence="2">Uncharacterized protein</fullName>
    </submittedName>
</protein>
<accession>A0A2T0LFD0</accession>
<keyword evidence="1" id="KW-1133">Transmembrane helix</keyword>
<dbReference type="EMBL" id="PVNE01000010">
    <property type="protein sequence ID" value="PRX40914.1"/>
    <property type="molecule type" value="Genomic_DNA"/>
</dbReference>
<evidence type="ECO:0000256" key="1">
    <source>
        <dbReference type="SAM" id="Phobius"/>
    </source>
</evidence>
<comment type="caution">
    <text evidence="2">The sequence shown here is derived from an EMBL/GenBank/DDBJ whole genome shotgun (WGS) entry which is preliminary data.</text>
</comment>
<keyword evidence="3" id="KW-1185">Reference proteome</keyword>